<dbReference type="GO" id="GO:0030288">
    <property type="term" value="C:outer membrane-bounded periplasmic space"/>
    <property type="evidence" value="ECO:0007669"/>
    <property type="project" value="TreeGrafter"/>
</dbReference>
<feature type="domain" description="PDZ" evidence="6">
    <location>
        <begin position="90"/>
        <end position="187"/>
    </location>
</feature>
<dbReference type="SMART" id="SM00245">
    <property type="entry name" value="TSPc"/>
    <property type="match status" value="1"/>
</dbReference>
<dbReference type="InterPro" id="IPR029045">
    <property type="entry name" value="ClpP/crotonase-like_dom_sf"/>
</dbReference>
<dbReference type="PANTHER" id="PTHR32060">
    <property type="entry name" value="TAIL-SPECIFIC PROTEASE"/>
    <property type="match status" value="1"/>
</dbReference>
<dbReference type="PANTHER" id="PTHR32060:SF30">
    <property type="entry name" value="CARBOXY-TERMINAL PROCESSING PROTEASE CTPA"/>
    <property type="match status" value="1"/>
</dbReference>
<evidence type="ECO:0000256" key="5">
    <source>
        <dbReference type="RuleBase" id="RU004404"/>
    </source>
</evidence>
<evidence type="ECO:0000256" key="1">
    <source>
        <dbReference type="ARBA" id="ARBA00009179"/>
    </source>
</evidence>
<keyword evidence="2 5" id="KW-0645">Protease</keyword>
<evidence type="ECO:0000313" key="7">
    <source>
        <dbReference type="EMBL" id="HIV26500.1"/>
    </source>
</evidence>
<comment type="caution">
    <text evidence="7">The sequence shown here is derived from an EMBL/GenBank/DDBJ whole genome shotgun (WGS) entry which is preliminary data.</text>
</comment>
<dbReference type="Pfam" id="PF22694">
    <property type="entry name" value="CtpB_N-like"/>
    <property type="match status" value="1"/>
</dbReference>
<reference evidence="7" key="2">
    <citation type="journal article" date="2021" name="PeerJ">
        <title>Extensive microbial diversity within the chicken gut microbiome revealed by metagenomics and culture.</title>
        <authorList>
            <person name="Gilroy R."/>
            <person name="Ravi A."/>
            <person name="Getino M."/>
            <person name="Pursley I."/>
            <person name="Horton D.L."/>
            <person name="Alikhan N.F."/>
            <person name="Baker D."/>
            <person name="Gharbi K."/>
            <person name="Hall N."/>
            <person name="Watson M."/>
            <person name="Adriaenssens E.M."/>
            <person name="Foster-Nyarko E."/>
            <person name="Jarju S."/>
            <person name="Secka A."/>
            <person name="Antonio M."/>
            <person name="Oren A."/>
            <person name="Chaudhuri R.R."/>
            <person name="La Ragione R."/>
            <person name="Hildebrand F."/>
            <person name="Pallen M.J."/>
        </authorList>
    </citation>
    <scope>NUCLEOTIDE SEQUENCE</scope>
    <source>
        <strain evidence="7">CHK183-6373</strain>
    </source>
</reference>
<dbReference type="Pfam" id="PF13180">
    <property type="entry name" value="PDZ_2"/>
    <property type="match status" value="1"/>
</dbReference>
<dbReference type="CDD" id="cd07560">
    <property type="entry name" value="Peptidase_S41_CPP"/>
    <property type="match status" value="1"/>
</dbReference>
<evidence type="ECO:0000256" key="3">
    <source>
        <dbReference type="ARBA" id="ARBA00022801"/>
    </source>
</evidence>
<evidence type="ECO:0000259" key="6">
    <source>
        <dbReference type="PROSITE" id="PS50106"/>
    </source>
</evidence>
<dbReference type="GO" id="GO:0006508">
    <property type="term" value="P:proteolysis"/>
    <property type="evidence" value="ECO:0007669"/>
    <property type="project" value="UniProtKB-KW"/>
</dbReference>
<dbReference type="SMART" id="SM00228">
    <property type="entry name" value="PDZ"/>
    <property type="match status" value="1"/>
</dbReference>
<dbReference type="PROSITE" id="PS50106">
    <property type="entry name" value="PDZ"/>
    <property type="match status" value="1"/>
</dbReference>
<dbReference type="InterPro" id="IPR036034">
    <property type="entry name" value="PDZ_sf"/>
</dbReference>
<dbReference type="SUPFAM" id="SSF50156">
    <property type="entry name" value="PDZ domain-like"/>
    <property type="match status" value="1"/>
</dbReference>
<dbReference type="Gene3D" id="3.30.750.44">
    <property type="match status" value="1"/>
</dbReference>
<dbReference type="EMBL" id="DVOT01000016">
    <property type="protein sequence ID" value="HIV26500.1"/>
    <property type="molecule type" value="Genomic_DNA"/>
</dbReference>
<accession>A0A9D1TBI5</accession>
<keyword evidence="4 5" id="KW-0720">Serine protease</keyword>
<dbReference type="Gene3D" id="2.30.42.10">
    <property type="match status" value="1"/>
</dbReference>
<evidence type="ECO:0000256" key="2">
    <source>
        <dbReference type="ARBA" id="ARBA00022670"/>
    </source>
</evidence>
<dbReference type="InterPro" id="IPR055210">
    <property type="entry name" value="CtpA/B_N"/>
</dbReference>
<evidence type="ECO:0000256" key="4">
    <source>
        <dbReference type="ARBA" id="ARBA00022825"/>
    </source>
</evidence>
<sequence length="393" mass="42859">MSRRTVAIFAIAWMVVVVAVASSAITIYAMGGAAQAGLSAQKYEQLDEVLRIIEERYYVEVEEDGLLEDAIRGAFSSLDPYSFYYSADEMAAMFEQTSGEYYGIGVLVTMDGEGGIAILRIYDGPARDADLREGDRIVAIDGTALSVNTSADLTAATAMIKAETQTPVLLTIERDGEVFDVEVQRAQVEANRTRHAILENGIGYLEISEFFGDDVTGTRAALDDFVASGVTKLVLDVRDNTGGDLNHVVQIADMLLPEGVIVSVEDRYGNSQHYDSQESCYDLEMVVLVNGMSASATEILAGALQDYDRATVMGTQTFGKGVVQDVIQFENGAGMQLTTMQYFRPSGEAVHEVGITPDIIVELDENYDPANYEIDLENDNQLREAVKYLESLS</sequence>
<keyword evidence="3 5" id="KW-0378">Hydrolase</keyword>
<dbReference type="AlphaFoldDB" id="A0A9D1TBI5"/>
<dbReference type="Proteomes" id="UP000886884">
    <property type="component" value="Unassembled WGS sequence"/>
</dbReference>
<dbReference type="Pfam" id="PF03572">
    <property type="entry name" value="Peptidase_S41"/>
    <property type="match status" value="1"/>
</dbReference>
<organism evidence="7 8">
    <name type="scientific">Candidatus Ornithocaccomicrobium faecavium</name>
    <dbReference type="NCBI Taxonomy" id="2840890"/>
    <lineage>
        <taxon>Bacteria</taxon>
        <taxon>Bacillati</taxon>
        <taxon>Bacillota</taxon>
        <taxon>Clostridia</taxon>
        <taxon>Candidatus Ornithocaccomicrobium</taxon>
    </lineage>
</organism>
<dbReference type="GO" id="GO:0007165">
    <property type="term" value="P:signal transduction"/>
    <property type="evidence" value="ECO:0007669"/>
    <property type="project" value="TreeGrafter"/>
</dbReference>
<reference evidence="7" key="1">
    <citation type="submission" date="2020-10" db="EMBL/GenBank/DDBJ databases">
        <authorList>
            <person name="Gilroy R."/>
        </authorList>
    </citation>
    <scope>NUCLEOTIDE SEQUENCE</scope>
    <source>
        <strain evidence="7">CHK183-6373</strain>
    </source>
</reference>
<dbReference type="SUPFAM" id="SSF52096">
    <property type="entry name" value="ClpP/crotonase"/>
    <property type="match status" value="1"/>
</dbReference>
<gene>
    <name evidence="7" type="ORF">IAA64_00905</name>
</gene>
<dbReference type="GO" id="GO:0004175">
    <property type="term" value="F:endopeptidase activity"/>
    <property type="evidence" value="ECO:0007669"/>
    <property type="project" value="TreeGrafter"/>
</dbReference>
<name>A0A9D1TBI5_9FIRM</name>
<dbReference type="Gene3D" id="3.90.226.10">
    <property type="entry name" value="2-enoyl-CoA Hydratase, Chain A, domain 1"/>
    <property type="match status" value="1"/>
</dbReference>
<dbReference type="InterPro" id="IPR005151">
    <property type="entry name" value="Tail-specific_protease"/>
</dbReference>
<protein>
    <submittedName>
        <fullName evidence="7">S41 family peptidase</fullName>
    </submittedName>
</protein>
<dbReference type="InterPro" id="IPR004447">
    <property type="entry name" value="Peptidase_S41A"/>
</dbReference>
<dbReference type="InterPro" id="IPR001478">
    <property type="entry name" value="PDZ"/>
</dbReference>
<evidence type="ECO:0000313" key="8">
    <source>
        <dbReference type="Proteomes" id="UP000886884"/>
    </source>
</evidence>
<dbReference type="NCBIfam" id="TIGR00225">
    <property type="entry name" value="prc"/>
    <property type="match status" value="1"/>
</dbReference>
<comment type="similarity">
    <text evidence="1 5">Belongs to the peptidase S41A family.</text>
</comment>
<proteinExistence type="inferred from homology"/>
<dbReference type="GO" id="GO:0008236">
    <property type="term" value="F:serine-type peptidase activity"/>
    <property type="evidence" value="ECO:0007669"/>
    <property type="project" value="UniProtKB-KW"/>
</dbReference>